<organism evidence="7 8">
    <name type="scientific">Desulfacinum infernum DSM 9756</name>
    <dbReference type="NCBI Taxonomy" id="1121391"/>
    <lineage>
        <taxon>Bacteria</taxon>
        <taxon>Pseudomonadati</taxon>
        <taxon>Thermodesulfobacteriota</taxon>
        <taxon>Syntrophobacteria</taxon>
        <taxon>Syntrophobacterales</taxon>
        <taxon>Syntrophobacteraceae</taxon>
        <taxon>Desulfacinum</taxon>
    </lineage>
</organism>
<dbReference type="Proteomes" id="UP000184076">
    <property type="component" value="Unassembled WGS sequence"/>
</dbReference>
<feature type="transmembrane region" description="Helical" evidence="6">
    <location>
        <begin position="207"/>
        <end position="226"/>
    </location>
</feature>
<comment type="subcellular location">
    <subcellularLocation>
        <location evidence="1">Cell membrane</location>
        <topology evidence="1">Multi-pass membrane protein</topology>
    </subcellularLocation>
</comment>
<dbReference type="GO" id="GO:0005886">
    <property type="term" value="C:plasma membrane"/>
    <property type="evidence" value="ECO:0007669"/>
    <property type="project" value="UniProtKB-SubCell"/>
</dbReference>
<dbReference type="EMBL" id="FQVB01000027">
    <property type="protein sequence ID" value="SHF78894.1"/>
    <property type="molecule type" value="Genomic_DNA"/>
</dbReference>
<evidence type="ECO:0000256" key="4">
    <source>
        <dbReference type="ARBA" id="ARBA00022989"/>
    </source>
</evidence>
<feature type="transmembrane region" description="Helical" evidence="6">
    <location>
        <begin position="158"/>
        <end position="176"/>
    </location>
</feature>
<keyword evidence="2" id="KW-1003">Cell membrane</keyword>
<proteinExistence type="predicted"/>
<evidence type="ECO:0000256" key="5">
    <source>
        <dbReference type="ARBA" id="ARBA00023136"/>
    </source>
</evidence>
<evidence type="ECO:0000313" key="8">
    <source>
        <dbReference type="Proteomes" id="UP000184076"/>
    </source>
</evidence>
<feature type="transmembrane region" description="Helical" evidence="6">
    <location>
        <begin position="82"/>
        <end position="99"/>
    </location>
</feature>
<feature type="transmembrane region" description="Helical" evidence="6">
    <location>
        <begin position="7"/>
        <end position="28"/>
    </location>
</feature>
<evidence type="ECO:0000256" key="6">
    <source>
        <dbReference type="SAM" id="Phobius"/>
    </source>
</evidence>
<reference evidence="8" key="1">
    <citation type="submission" date="2016-11" db="EMBL/GenBank/DDBJ databases">
        <authorList>
            <person name="Varghese N."/>
            <person name="Submissions S."/>
        </authorList>
    </citation>
    <scope>NUCLEOTIDE SEQUENCE [LARGE SCALE GENOMIC DNA]</scope>
    <source>
        <strain evidence="8">DSM 9756</strain>
    </source>
</reference>
<accession>A0A1M5EIE3</accession>
<feature type="transmembrane region" description="Helical" evidence="6">
    <location>
        <begin position="281"/>
        <end position="302"/>
    </location>
</feature>
<dbReference type="Pfam" id="PF02653">
    <property type="entry name" value="BPD_transp_2"/>
    <property type="match status" value="1"/>
</dbReference>
<dbReference type="CDD" id="cd06581">
    <property type="entry name" value="TM_PBP1_LivM_like"/>
    <property type="match status" value="1"/>
</dbReference>
<evidence type="ECO:0000256" key="3">
    <source>
        <dbReference type="ARBA" id="ARBA00022692"/>
    </source>
</evidence>
<keyword evidence="4 6" id="KW-1133">Transmembrane helix</keyword>
<dbReference type="PANTHER" id="PTHR30482:SF10">
    <property type="entry name" value="HIGH-AFFINITY BRANCHED-CHAIN AMINO ACID TRANSPORT PROTEIN BRAE"/>
    <property type="match status" value="1"/>
</dbReference>
<feature type="transmembrane region" description="Helical" evidence="6">
    <location>
        <begin position="34"/>
        <end position="54"/>
    </location>
</feature>
<dbReference type="STRING" id="1121391.SAMN02745206_02659"/>
<keyword evidence="8" id="KW-1185">Reference proteome</keyword>
<keyword evidence="3 6" id="KW-0812">Transmembrane</keyword>
<dbReference type="GO" id="GO:0015658">
    <property type="term" value="F:branched-chain amino acid transmembrane transporter activity"/>
    <property type="evidence" value="ECO:0007669"/>
    <property type="project" value="InterPro"/>
</dbReference>
<sequence>MMEKRTLTYLVLGAVLALCPLVLNPYWTDVLNNIGLYAALGLSLNLIVGHAGLFNLGHAAFYAVGAYTAAILNTMFHIPVLALLPLCALTAGIFALLVAKPIIHLRGDYLCIVTIGVGEIVRIALINNIFGITGGANGIFGISRPNLFGLVIRKPHEFFYLIWFFVAATAFFFHRLENSRFGRALNYLREDETAAEGSGIDTAHYKLMAFVIGAAWAGMVGNLYAAKMTIISPESFSFWESVLMFTLIILGGSGSIPGVLLGAFLVIGLPEVFRGFTNARMMVFGAAMIAMMIFRTGGILPAKPRRYILPGREEGQGGAA</sequence>
<gene>
    <name evidence="7" type="ORF">SAMN02745206_02659</name>
</gene>
<evidence type="ECO:0000313" key="7">
    <source>
        <dbReference type="EMBL" id="SHF78894.1"/>
    </source>
</evidence>
<dbReference type="PANTHER" id="PTHR30482">
    <property type="entry name" value="HIGH-AFFINITY BRANCHED-CHAIN AMINO ACID TRANSPORT SYSTEM PERMEASE"/>
    <property type="match status" value="1"/>
</dbReference>
<dbReference type="InterPro" id="IPR001851">
    <property type="entry name" value="ABC_transp_permease"/>
</dbReference>
<evidence type="ECO:0000256" key="1">
    <source>
        <dbReference type="ARBA" id="ARBA00004651"/>
    </source>
</evidence>
<evidence type="ECO:0000256" key="2">
    <source>
        <dbReference type="ARBA" id="ARBA00022475"/>
    </source>
</evidence>
<dbReference type="InterPro" id="IPR043428">
    <property type="entry name" value="LivM-like"/>
</dbReference>
<dbReference type="AlphaFoldDB" id="A0A1M5EIE3"/>
<feature type="transmembrane region" description="Helical" evidence="6">
    <location>
        <begin position="238"/>
        <end position="269"/>
    </location>
</feature>
<protein>
    <submittedName>
        <fullName evidence="7">Amino acid/amide ABC transporter membrane protein 2, HAAT family</fullName>
    </submittedName>
</protein>
<keyword evidence="5 6" id="KW-0472">Membrane</keyword>
<name>A0A1M5EIE3_9BACT</name>